<evidence type="ECO:0000313" key="2">
    <source>
        <dbReference type="Proteomes" id="UP000525389"/>
    </source>
</evidence>
<keyword evidence="2" id="KW-1185">Reference proteome</keyword>
<gene>
    <name evidence="1" type="ORF">HNQ09_002057</name>
</gene>
<organism evidence="1 2">
    <name type="scientific">Deinococcus budaensis</name>
    <dbReference type="NCBI Taxonomy" id="1665626"/>
    <lineage>
        <taxon>Bacteria</taxon>
        <taxon>Thermotogati</taxon>
        <taxon>Deinococcota</taxon>
        <taxon>Deinococci</taxon>
        <taxon>Deinococcales</taxon>
        <taxon>Deinococcaceae</taxon>
        <taxon>Deinococcus</taxon>
    </lineage>
</organism>
<comment type="caution">
    <text evidence="1">The sequence shown here is derived from an EMBL/GenBank/DDBJ whole genome shotgun (WGS) entry which is preliminary data.</text>
</comment>
<dbReference type="Proteomes" id="UP000525389">
    <property type="component" value="Unassembled WGS sequence"/>
</dbReference>
<dbReference type="RefSeq" id="WP_184028648.1">
    <property type="nucleotide sequence ID" value="NZ_JACHFN010000006.1"/>
</dbReference>
<reference evidence="1 2" key="1">
    <citation type="submission" date="2020-08" db="EMBL/GenBank/DDBJ databases">
        <title>Genomic Encyclopedia of Type Strains, Phase IV (KMG-IV): sequencing the most valuable type-strain genomes for metagenomic binning, comparative biology and taxonomic classification.</title>
        <authorList>
            <person name="Goeker M."/>
        </authorList>
    </citation>
    <scope>NUCLEOTIDE SEQUENCE [LARGE SCALE GENOMIC DNA]</scope>
    <source>
        <strain evidence="1 2">DSM 101791</strain>
    </source>
</reference>
<evidence type="ECO:0000313" key="1">
    <source>
        <dbReference type="EMBL" id="MBB5234619.1"/>
    </source>
</evidence>
<dbReference type="EMBL" id="JACHFN010000006">
    <property type="protein sequence ID" value="MBB5234619.1"/>
    <property type="molecule type" value="Genomic_DNA"/>
</dbReference>
<name>A0A7W8LQD6_9DEIO</name>
<dbReference type="AlphaFoldDB" id="A0A7W8LQD6"/>
<accession>A0A7W8LQD6</accession>
<protein>
    <submittedName>
        <fullName evidence="1">Uncharacterized protein</fullName>
    </submittedName>
</protein>
<proteinExistence type="predicted"/>
<sequence length="103" mass="11507">MKEDASQVDFIELIFPLADDFGVNEQNEIEDALKLTLERLAIGYVSGPQVGMGVVELSIEIDEQVRQEPQRVIAQVLTIVRALNFPTGSYLLAYPTSFQHVDL</sequence>